<gene>
    <name evidence="1" type="ORF">CTEN210_11854</name>
</gene>
<evidence type="ECO:0000313" key="2">
    <source>
        <dbReference type="Proteomes" id="UP001054902"/>
    </source>
</evidence>
<evidence type="ECO:0000313" key="1">
    <source>
        <dbReference type="EMBL" id="GFH55378.1"/>
    </source>
</evidence>
<dbReference type="AlphaFoldDB" id="A0AAD3D0E8"/>
<reference evidence="1 2" key="1">
    <citation type="journal article" date="2021" name="Sci. Rep.">
        <title>The genome of the diatom Chaetoceros tenuissimus carries an ancient integrated fragment of an extant virus.</title>
        <authorList>
            <person name="Hongo Y."/>
            <person name="Kimura K."/>
            <person name="Takaki Y."/>
            <person name="Yoshida Y."/>
            <person name="Baba S."/>
            <person name="Kobayashi G."/>
            <person name="Nagasaki K."/>
            <person name="Hano T."/>
            <person name="Tomaru Y."/>
        </authorList>
    </citation>
    <scope>NUCLEOTIDE SEQUENCE [LARGE SCALE GENOMIC DNA]</scope>
    <source>
        <strain evidence="1 2">NIES-3715</strain>
    </source>
</reference>
<protein>
    <submittedName>
        <fullName evidence="1">Uncharacterized protein</fullName>
    </submittedName>
</protein>
<sequence length="164" mass="18485">MSDTNLQVLHIPFKSDLNGRSWIHRDDEVISAIPNITKEELIDFYDSIDYSLNQDAQPKFEKTINEKNEEGYGSFSDCIFLVFKCFLGDGYDPTSRGRGSGVTPAGETNQPSNIKACKKVLDSESERREDILFQLVVSRGGGYALFVKCTIMPEEEEEEESIKA</sequence>
<dbReference type="EMBL" id="BLLK01000047">
    <property type="protein sequence ID" value="GFH55378.1"/>
    <property type="molecule type" value="Genomic_DNA"/>
</dbReference>
<name>A0AAD3D0E8_9STRA</name>
<proteinExistence type="predicted"/>
<accession>A0AAD3D0E8</accession>
<comment type="caution">
    <text evidence="1">The sequence shown here is derived from an EMBL/GenBank/DDBJ whole genome shotgun (WGS) entry which is preliminary data.</text>
</comment>
<organism evidence="1 2">
    <name type="scientific">Chaetoceros tenuissimus</name>
    <dbReference type="NCBI Taxonomy" id="426638"/>
    <lineage>
        <taxon>Eukaryota</taxon>
        <taxon>Sar</taxon>
        <taxon>Stramenopiles</taxon>
        <taxon>Ochrophyta</taxon>
        <taxon>Bacillariophyta</taxon>
        <taxon>Coscinodiscophyceae</taxon>
        <taxon>Chaetocerotophycidae</taxon>
        <taxon>Chaetocerotales</taxon>
        <taxon>Chaetocerotaceae</taxon>
        <taxon>Chaetoceros</taxon>
    </lineage>
</organism>
<keyword evidence="2" id="KW-1185">Reference proteome</keyword>
<dbReference type="Proteomes" id="UP001054902">
    <property type="component" value="Unassembled WGS sequence"/>
</dbReference>